<protein>
    <submittedName>
        <fullName evidence="1">Uncharacterized protein</fullName>
    </submittedName>
</protein>
<dbReference type="Gene3D" id="3.40.50.720">
    <property type="entry name" value="NAD(P)-binding Rossmann-like Domain"/>
    <property type="match status" value="1"/>
</dbReference>
<comment type="caution">
    <text evidence="1">The sequence shown here is derived from an EMBL/GenBank/DDBJ whole genome shotgun (WGS) entry which is preliminary data.</text>
</comment>
<dbReference type="EMBL" id="NXDM01000046">
    <property type="protein sequence ID" value="PCK77314.1"/>
    <property type="molecule type" value="Genomic_DNA"/>
</dbReference>
<evidence type="ECO:0000313" key="2">
    <source>
        <dbReference type="Proteomes" id="UP000218807"/>
    </source>
</evidence>
<sequence length="119" mass="12589">MAALWSMPLRQTATLSLPWIFLEAERCGAALPRGPAIFNVASLGGLLGAPDATATLPGRGLILITKSLACELASRRVGLTAIRARLCAHADGRELERADETDLAAIRRRVPMGPMGASR</sequence>
<dbReference type="AlphaFoldDB" id="A0A2A5KJR3"/>
<keyword evidence="2" id="KW-1185">Reference proteome</keyword>
<accession>A0A2A5KJR3</accession>
<evidence type="ECO:0000313" key="1">
    <source>
        <dbReference type="EMBL" id="PCK77314.1"/>
    </source>
</evidence>
<gene>
    <name evidence="1" type="ORF">CPT34_30525</name>
</gene>
<organism evidence="1 2">
    <name type="scientific">Rhizobium sophoriradicis</name>
    <dbReference type="NCBI Taxonomy" id="1535245"/>
    <lineage>
        <taxon>Bacteria</taxon>
        <taxon>Pseudomonadati</taxon>
        <taxon>Pseudomonadota</taxon>
        <taxon>Alphaproteobacteria</taxon>
        <taxon>Hyphomicrobiales</taxon>
        <taxon>Rhizobiaceae</taxon>
        <taxon>Rhizobium/Agrobacterium group</taxon>
        <taxon>Rhizobium</taxon>
    </lineage>
</organism>
<dbReference type="SUPFAM" id="SSF51735">
    <property type="entry name" value="NAD(P)-binding Rossmann-fold domains"/>
    <property type="match status" value="1"/>
</dbReference>
<dbReference type="InterPro" id="IPR036291">
    <property type="entry name" value="NAD(P)-bd_dom_sf"/>
</dbReference>
<reference evidence="1 2" key="1">
    <citation type="submission" date="2017-09" db="EMBL/GenBank/DDBJ databases">
        <title>Comparative genomics of rhizobia isolated from Phaseolus vulgaris in China.</title>
        <authorList>
            <person name="Tong W."/>
        </authorList>
    </citation>
    <scope>NUCLEOTIDE SEQUENCE [LARGE SCALE GENOMIC DNA]</scope>
    <source>
        <strain evidence="1 2">L101</strain>
    </source>
</reference>
<dbReference type="Proteomes" id="UP000218807">
    <property type="component" value="Unassembled WGS sequence"/>
</dbReference>
<name>A0A2A5KJR3_9HYPH</name>
<proteinExistence type="predicted"/>